<keyword evidence="5 7" id="KW-0501">Molybdenum cofactor biosynthesis</keyword>
<dbReference type="UniPathway" id="UPA00344"/>
<dbReference type="SMART" id="SM00852">
    <property type="entry name" value="MoCF_biosynth"/>
    <property type="match status" value="1"/>
</dbReference>
<dbReference type="SUPFAM" id="SSF63867">
    <property type="entry name" value="MoeA C-terminal domain-like"/>
    <property type="match status" value="1"/>
</dbReference>
<protein>
    <recommendedName>
        <fullName evidence="7">Molybdopterin molybdenumtransferase</fullName>
        <ecNumber evidence="7">2.10.1.1</ecNumber>
    </recommendedName>
</protein>
<dbReference type="Gene3D" id="3.90.105.10">
    <property type="entry name" value="Molybdopterin biosynthesis moea protein, domain 2"/>
    <property type="match status" value="1"/>
</dbReference>
<name>A0A3M2JFQ1_9CELL</name>
<evidence type="ECO:0000256" key="5">
    <source>
        <dbReference type="ARBA" id="ARBA00023150"/>
    </source>
</evidence>
<dbReference type="InterPro" id="IPR036688">
    <property type="entry name" value="MoeA_C_domain_IV_sf"/>
</dbReference>
<comment type="cofactor">
    <cofactor evidence="7">
        <name>Mg(2+)</name>
        <dbReference type="ChEBI" id="CHEBI:18420"/>
    </cofactor>
</comment>
<comment type="pathway">
    <text evidence="2 7">Cofactor biosynthesis; molybdopterin biosynthesis.</text>
</comment>
<accession>A0A3M2JFQ1</accession>
<evidence type="ECO:0000256" key="3">
    <source>
        <dbReference type="ARBA" id="ARBA00010763"/>
    </source>
</evidence>
<sequence length="419" mass="42595">MGTTDRTVAEHRAAVLDVVRPTAVVDVPTEAALGLVLAEPVHAEVALPGFDAAAMDGYAVRAAEVAALAEVGTVLELPVRGDVPAGTWPGPLRARAASRVMTGAPVPSGADAVVPVEEVEVDGDRVRLRRPPLAGDHVRRAGEDVPLGATALERGVTVTAPVVGLLAALGRDRVRVHRRPRVLVLSTGAELVPAGLPLRPGAVHDANGPMLAAELTRLGAAVERAPLVGDRPGDLLAALAGVADGTVDLVVTSAGISAGAFDVVKQDLAGQADLVRVAMQPGMPQGVGRVGPAQVPVITLPGNPVSAWVSAQVFVRPALDRLAGRRVVGCPVVPGVLTGAVAARPGRQRYLRAVAGTGWPLPVTPLGCQGSHLLGTLARTDALVVVPPDQDLPAGSAVQVLLPHGYADLEAEHPGRGAA</sequence>
<comment type="caution">
    <text evidence="9">The sequence shown here is derived from an EMBL/GenBank/DDBJ whole genome shotgun (WGS) entry which is preliminary data.</text>
</comment>
<dbReference type="InterPro" id="IPR001453">
    <property type="entry name" value="MoaB/Mog_dom"/>
</dbReference>
<dbReference type="PANTHER" id="PTHR10192">
    <property type="entry name" value="MOLYBDOPTERIN BIOSYNTHESIS PROTEIN"/>
    <property type="match status" value="1"/>
</dbReference>
<gene>
    <name evidence="9" type="ORF">EBM89_11665</name>
</gene>
<evidence type="ECO:0000256" key="4">
    <source>
        <dbReference type="ARBA" id="ARBA00022505"/>
    </source>
</evidence>
<evidence type="ECO:0000256" key="6">
    <source>
        <dbReference type="ARBA" id="ARBA00047317"/>
    </source>
</evidence>
<dbReference type="GO" id="GO:0006777">
    <property type="term" value="P:Mo-molybdopterin cofactor biosynthetic process"/>
    <property type="evidence" value="ECO:0007669"/>
    <property type="project" value="UniProtKB-UniRule"/>
</dbReference>
<proteinExistence type="inferred from homology"/>
<dbReference type="AlphaFoldDB" id="A0A3M2JFQ1"/>
<organism evidence="9 10">
    <name type="scientific">Cellulomonas triticagri</name>
    <dbReference type="NCBI Taxonomy" id="2483352"/>
    <lineage>
        <taxon>Bacteria</taxon>
        <taxon>Bacillati</taxon>
        <taxon>Actinomycetota</taxon>
        <taxon>Actinomycetes</taxon>
        <taxon>Micrococcales</taxon>
        <taxon>Cellulomonadaceae</taxon>
        <taxon>Cellulomonas</taxon>
    </lineage>
</organism>
<evidence type="ECO:0000313" key="9">
    <source>
        <dbReference type="EMBL" id="RMI09138.1"/>
    </source>
</evidence>
<dbReference type="EMBL" id="RFFI01000059">
    <property type="protein sequence ID" value="RMI09138.1"/>
    <property type="molecule type" value="Genomic_DNA"/>
</dbReference>
<keyword evidence="7 9" id="KW-0808">Transferase</keyword>
<evidence type="ECO:0000259" key="8">
    <source>
        <dbReference type="SMART" id="SM00852"/>
    </source>
</evidence>
<comment type="similarity">
    <text evidence="3 7">Belongs to the MoeA family.</text>
</comment>
<keyword evidence="7" id="KW-0479">Metal-binding</keyword>
<dbReference type="Pfam" id="PF03453">
    <property type="entry name" value="MoeA_N"/>
    <property type="match status" value="1"/>
</dbReference>
<dbReference type="Pfam" id="PF00994">
    <property type="entry name" value="MoCF_biosynth"/>
    <property type="match status" value="1"/>
</dbReference>
<feature type="domain" description="MoaB/Mog" evidence="8">
    <location>
        <begin position="183"/>
        <end position="321"/>
    </location>
</feature>
<evidence type="ECO:0000313" key="10">
    <source>
        <dbReference type="Proteomes" id="UP000269289"/>
    </source>
</evidence>
<evidence type="ECO:0000256" key="1">
    <source>
        <dbReference type="ARBA" id="ARBA00002901"/>
    </source>
</evidence>
<keyword evidence="4 7" id="KW-0500">Molybdenum</keyword>
<dbReference type="GO" id="GO:0061599">
    <property type="term" value="F:molybdopterin molybdotransferase activity"/>
    <property type="evidence" value="ECO:0007669"/>
    <property type="project" value="UniProtKB-UniRule"/>
</dbReference>
<dbReference type="InterPro" id="IPR036135">
    <property type="entry name" value="MoeA_linker/N_sf"/>
</dbReference>
<dbReference type="InterPro" id="IPR005110">
    <property type="entry name" value="MoeA_linker/N"/>
</dbReference>
<dbReference type="Gene3D" id="2.40.340.10">
    <property type="entry name" value="MoeA, C-terminal, domain IV"/>
    <property type="match status" value="1"/>
</dbReference>
<dbReference type="InterPro" id="IPR038987">
    <property type="entry name" value="MoeA-like"/>
</dbReference>
<dbReference type="GO" id="GO:0005829">
    <property type="term" value="C:cytosol"/>
    <property type="evidence" value="ECO:0007669"/>
    <property type="project" value="TreeGrafter"/>
</dbReference>
<dbReference type="PANTHER" id="PTHR10192:SF5">
    <property type="entry name" value="GEPHYRIN"/>
    <property type="match status" value="1"/>
</dbReference>
<dbReference type="InterPro" id="IPR005111">
    <property type="entry name" value="MoeA_C_domain_IV"/>
</dbReference>
<dbReference type="EC" id="2.10.1.1" evidence="7"/>
<dbReference type="RefSeq" id="WP_122149593.1">
    <property type="nucleotide sequence ID" value="NZ_RFFI01000059.1"/>
</dbReference>
<dbReference type="CDD" id="cd00887">
    <property type="entry name" value="MoeA"/>
    <property type="match status" value="1"/>
</dbReference>
<dbReference type="InterPro" id="IPR036425">
    <property type="entry name" value="MoaB/Mog-like_dom_sf"/>
</dbReference>
<comment type="function">
    <text evidence="1 7">Catalyzes the insertion of molybdate into adenylated molybdopterin with the concomitant release of AMP.</text>
</comment>
<dbReference type="GO" id="GO:0046872">
    <property type="term" value="F:metal ion binding"/>
    <property type="evidence" value="ECO:0007669"/>
    <property type="project" value="UniProtKB-UniRule"/>
</dbReference>
<dbReference type="Pfam" id="PF03454">
    <property type="entry name" value="MoeA_C"/>
    <property type="match status" value="1"/>
</dbReference>
<evidence type="ECO:0000256" key="2">
    <source>
        <dbReference type="ARBA" id="ARBA00005046"/>
    </source>
</evidence>
<comment type="catalytic activity">
    <reaction evidence="6">
        <text>adenylyl-molybdopterin + molybdate = Mo-molybdopterin + AMP + H(+)</text>
        <dbReference type="Rhea" id="RHEA:35047"/>
        <dbReference type="ChEBI" id="CHEBI:15378"/>
        <dbReference type="ChEBI" id="CHEBI:36264"/>
        <dbReference type="ChEBI" id="CHEBI:62727"/>
        <dbReference type="ChEBI" id="CHEBI:71302"/>
        <dbReference type="ChEBI" id="CHEBI:456215"/>
        <dbReference type="EC" id="2.10.1.1"/>
    </reaction>
</comment>
<dbReference type="SUPFAM" id="SSF63882">
    <property type="entry name" value="MoeA N-terminal region -like"/>
    <property type="match status" value="1"/>
</dbReference>
<dbReference type="Gene3D" id="3.40.980.10">
    <property type="entry name" value="MoaB/Mog-like domain"/>
    <property type="match status" value="1"/>
</dbReference>
<dbReference type="Gene3D" id="2.170.190.11">
    <property type="entry name" value="Molybdopterin biosynthesis moea protein, domain 3"/>
    <property type="match status" value="1"/>
</dbReference>
<dbReference type="SUPFAM" id="SSF53218">
    <property type="entry name" value="Molybdenum cofactor biosynthesis proteins"/>
    <property type="match status" value="1"/>
</dbReference>
<keyword evidence="7" id="KW-0460">Magnesium</keyword>
<dbReference type="Proteomes" id="UP000269289">
    <property type="component" value="Unassembled WGS sequence"/>
</dbReference>
<evidence type="ECO:0000256" key="7">
    <source>
        <dbReference type="RuleBase" id="RU365090"/>
    </source>
</evidence>
<dbReference type="NCBIfam" id="NF045515">
    <property type="entry name" value="Glp_gephyrin"/>
    <property type="match status" value="1"/>
</dbReference>
<dbReference type="OrthoDB" id="9804758at2"/>
<reference evidence="9 10" key="1">
    <citation type="submission" date="2018-10" db="EMBL/GenBank/DDBJ databases">
        <title>Isolation, diversity and antifungal activity of actinobacteria from wheat.</title>
        <authorList>
            <person name="Han C."/>
        </authorList>
    </citation>
    <scope>NUCLEOTIDE SEQUENCE [LARGE SCALE GENOMIC DNA]</scope>
    <source>
        <strain evidence="9 10">NEAU-YY56</strain>
    </source>
</reference>
<keyword evidence="10" id="KW-1185">Reference proteome</keyword>